<proteinExistence type="inferred from homology"/>
<dbReference type="InterPro" id="IPR045863">
    <property type="entry name" value="CorA_TM1_TM2"/>
</dbReference>
<organism evidence="9 10">
    <name type="scientific">Conidiobolus coronatus (strain ATCC 28846 / CBS 209.66 / NRRL 28638)</name>
    <name type="common">Delacroixia coronata</name>
    <dbReference type="NCBI Taxonomy" id="796925"/>
    <lineage>
        <taxon>Eukaryota</taxon>
        <taxon>Fungi</taxon>
        <taxon>Fungi incertae sedis</taxon>
        <taxon>Zoopagomycota</taxon>
        <taxon>Entomophthoromycotina</taxon>
        <taxon>Entomophthoromycetes</taxon>
        <taxon>Entomophthorales</taxon>
        <taxon>Ancylistaceae</taxon>
        <taxon>Conidiobolus</taxon>
    </lineage>
</organism>
<dbReference type="OMA" id="LHIMSGD"/>
<dbReference type="PANTHER" id="PTHR46494">
    <property type="entry name" value="CORA FAMILY METAL ION TRANSPORTER (EUROFUNG)"/>
    <property type="match status" value="1"/>
</dbReference>
<dbReference type="InterPro" id="IPR002523">
    <property type="entry name" value="MgTranspt_CorA/ZnTranspt_ZntB"/>
</dbReference>
<dbReference type="Proteomes" id="UP000070444">
    <property type="component" value="Unassembled WGS sequence"/>
</dbReference>
<evidence type="ECO:0000313" key="10">
    <source>
        <dbReference type="Proteomes" id="UP000070444"/>
    </source>
</evidence>
<evidence type="ECO:0000313" key="9">
    <source>
        <dbReference type="EMBL" id="KXN71249.1"/>
    </source>
</evidence>
<evidence type="ECO:0000256" key="8">
    <source>
        <dbReference type="SAM" id="Phobius"/>
    </source>
</evidence>
<evidence type="ECO:0000256" key="3">
    <source>
        <dbReference type="ARBA" id="ARBA00022448"/>
    </source>
</evidence>
<evidence type="ECO:0000256" key="6">
    <source>
        <dbReference type="ARBA" id="ARBA00022989"/>
    </source>
</evidence>
<dbReference type="PANTHER" id="PTHR46494:SF1">
    <property type="entry name" value="CORA FAMILY METAL ION TRANSPORTER (EUROFUNG)"/>
    <property type="match status" value="1"/>
</dbReference>
<keyword evidence="6 8" id="KW-1133">Transmembrane helix</keyword>
<sequence>MDQQKYYNTYDSPVGAVDNIVVEYDSDKNNVSDDSNNVNKPLSSTISAVNECTRLLDKRKDSNLSVSSQALQTPLQRFRQAARKVMHVKRASELANFKWKSAPGDAPGLDIHNPPPAYKEYESGLLASIIDYSKENIKISSDMDNESFLKVYSNPRPEWSKVRWINLEGMAFDVLKALAVTHKLHPLALEDLFLDSHTHKLTTKISSFSTSIFMSLELLATENNIKVNSYANPDQWPTLKHHIRDLGDVKVKHSKIQKQRVACQTFHIFLLNDSTVITFFPVDGSLLYKPILNQLRHKDTLLRNSQDASLLIQAIMDVTIDLTAEVVDSYAHQIAQLEQLVMSSPKMTYTKVLHLLKGEINNFKQRYSALHGVVSSLIAFEPLESQPDISKKAKVYLTDVLEHSNTIMGEVETLINSAESLIDLIFNLISYDTNESMKYLAVVSCIFLPVTFVAGVYGTNFTNFPELSTDEGIWYFWKICIYCTVVCIVLLANGYWLPPVLYYFHLAKNHFKKTDKLPTHTPPTTA</sequence>
<keyword evidence="3" id="KW-0813">Transport</keyword>
<evidence type="ECO:0000256" key="5">
    <source>
        <dbReference type="ARBA" id="ARBA00022692"/>
    </source>
</evidence>
<dbReference type="GO" id="GO:0015087">
    <property type="term" value="F:cobalt ion transmembrane transporter activity"/>
    <property type="evidence" value="ECO:0007669"/>
    <property type="project" value="TreeGrafter"/>
</dbReference>
<dbReference type="GO" id="GO:0000287">
    <property type="term" value="F:magnesium ion binding"/>
    <property type="evidence" value="ECO:0007669"/>
    <property type="project" value="TreeGrafter"/>
</dbReference>
<dbReference type="GO" id="GO:0015095">
    <property type="term" value="F:magnesium ion transmembrane transporter activity"/>
    <property type="evidence" value="ECO:0007669"/>
    <property type="project" value="TreeGrafter"/>
</dbReference>
<comment type="subcellular location">
    <subcellularLocation>
        <location evidence="1">Cell membrane</location>
        <topology evidence="1">Multi-pass membrane protein</topology>
    </subcellularLocation>
</comment>
<evidence type="ECO:0000256" key="4">
    <source>
        <dbReference type="ARBA" id="ARBA00022475"/>
    </source>
</evidence>
<feature type="transmembrane region" description="Helical" evidence="8">
    <location>
        <begin position="479"/>
        <end position="504"/>
    </location>
</feature>
<keyword evidence="5 8" id="KW-0812">Transmembrane</keyword>
<accession>A0A137P8E5</accession>
<feature type="transmembrane region" description="Helical" evidence="8">
    <location>
        <begin position="439"/>
        <end position="459"/>
    </location>
</feature>
<dbReference type="InterPro" id="IPR045861">
    <property type="entry name" value="CorA_cytoplasmic_dom"/>
</dbReference>
<comment type="similarity">
    <text evidence="2">Belongs to the CorA metal ion transporter (MIT) (TC 1.A.35) family.</text>
</comment>
<dbReference type="GO" id="GO:0050897">
    <property type="term" value="F:cobalt ion binding"/>
    <property type="evidence" value="ECO:0007669"/>
    <property type="project" value="TreeGrafter"/>
</dbReference>
<keyword evidence="7 8" id="KW-0472">Membrane</keyword>
<evidence type="ECO:0000256" key="7">
    <source>
        <dbReference type="ARBA" id="ARBA00023136"/>
    </source>
</evidence>
<dbReference type="STRING" id="796925.A0A137P8E5"/>
<dbReference type="OrthoDB" id="165352at2759"/>
<protein>
    <recommendedName>
        <fullName evidence="11">Cora-domain-containing protein</fullName>
    </recommendedName>
</protein>
<dbReference type="EMBL" id="KQ964479">
    <property type="protein sequence ID" value="KXN71249.1"/>
    <property type="molecule type" value="Genomic_DNA"/>
</dbReference>
<gene>
    <name evidence="9" type="ORF">CONCODRAFT_17038</name>
</gene>
<name>A0A137P8E5_CONC2</name>
<keyword evidence="10" id="KW-1185">Reference proteome</keyword>
<dbReference type="AlphaFoldDB" id="A0A137P8E5"/>
<dbReference type="Pfam" id="PF01544">
    <property type="entry name" value="CorA"/>
    <property type="match status" value="1"/>
</dbReference>
<reference evidence="9 10" key="1">
    <citation type="journal article" date="2015" name="Genome Biol. Evol.">
        <title>Phylogenomic analyses indicate that early fungi evolved digesting cell walls of algal ancestors of land plants.</title>
        <authorList>
            <person name="Chang Y."/>
            <person name="Wang S."/>
            <person name="Sekimoto S."/>
            <person name="Aerts A.L."/>
            <person name="Choi C."/>
            <person name="Clum A."/>
            <person name="LaButti K.M."/>
            <person name="Lindquist E.A."/>
            <person name="Yee Ngan C."/>
            <person name="Ohm R.A."/>
            <person name="Salamov A.A."/>
            <person name="Grigoriev I.V."/>
            <person name="Spatafora J.W."/>
            <person name="Berbee M.L."/>
        </authorList>
    </citation>
    <scope>NUCLEOTIDE SEQUENCE [LARGE SCALE GENOMIC DNA]</scope>
    <source>
        <strain evidence="9 10">NRRL 28638</strain>
    </source>
</reference>
<keyword evidence="4" id="KW-1003">Cell membrane</keyword>
<evidence type="ECO:0008006" key="11">
    <source>
        <dbReference type="Google" id="ProtNLM"/>
    </source>
</evidence>
<dbReference type="SUPFAM" id="SSF144083">
    <property type="entry name" value="Magnesium transport protein CorA, transmembrane region"/>
    <property type="match status" value="1"/>
</dbReference>
<dbReference type="Gene3D" id="3.30.460.20">
    <property type="entry name" value="CorA soluble domain-like"/>
    <property type="match status" value="1"/>
</dbReference>
<dbReference type="SUPFAM" id="SSF143865">
    <property type="entry name" value="CorA soluble domain-like"/>
    <property type="match status" value="1"/>
</dbReference>
<dbReference type="Gene3D" id="1.20.58.340">
    <property type="entry name" value="Magnesium transport protein CorA, transmembrane region"/>
    <property type="match status" value="2"/>
</dbReference>
<evidence type="ECO:0000256" key="2">
    <source>
        <dbReference type="ARBA" id="ARBA00009765"/>
    </source>
</evidence>
<dbReference type="GO" id="GO:0005886">
    <property type="term" value="C:plasma membrane"/>
    <property type="evidence" value="ECO:0007669"/>
    <property type="project" value="UniProtKB-SubCell"/>
</dbReference>
<evidence type="ECO:0000256" key="1">
    <source>
        <dbReference type="ARBA" id="ARBA00004651"/>
    </source>
</evidence>